<gene>
    <name evidence="2" type="ORF">NCTC13163_00464</name>
    <name evidence="3" type="ORF">NCTC13163_02263</name>
</gene>
<evidence type="ECO:0000313" key="2">
    <source>
        <dbReference type="EMBL" id="STO07119.1"/>
    </source>
</evidence>
<organism evidence="2 4">
    <name type="scientific">Exiguobacterium aurantiacum</name>
    <dbReference type="NCBI Taxonomy" id="33987"/>
    <lineage>
        <taxon>Bacteria</taxon>
        <taxon>Bacillati</taxon>
        <taxon>Bacillota</taxon>
        <taxon>Bacilli</taxon>
        <taxon>Bacillales</taxon>
        <taxon>Bacillales Family XII. Incertae Sedis</taxon>
        <taxon>Exiguobacterium</taxon>
    </lineage>
</organism>
<feature type="region of interest" description="Disordered" evidence="1">
    <location>
        <begin position="1"/>
        <end position="29"/>
    </location>
</feature>
<dbReference type="EMBL" id="UGGP01000001">
    <property type="protein sequence ID" value="STO08885.1"/>
    <property type="molecule type" value="Genomic_DNA"/>
</dbReference>
<protein>
    <submittedName>
        <fullName evidence="2">Uncharacterized protein</fullName>
    </submittedName>
</protein>
<proteinExistence type="predicted"/>
<evidence type="ECO:0000313" key="3">
    <source>
        <dbReference type="EMBL" id="STO08885.1"/>
    </source>
</evidence>
<accession>A0A377FQK2</accession>
<name>A0A377FQK2_9BACL</name>
<sequence>MEERPARLKKGLGQSASRPENDKVTFQFA</sequence>
<reference evidence="2 4" key="1">
    <citation type="submission" date="2018-06" db="EMBL/GenBank/DDBJ databases">
        <authorList>
            <consortium name="Pathogen Informatics"/>
            <person name="Doyle S."/>
        </authorList>
    </citation>
    <scope>NUCLEOTIDE SEQUENCE [LARGE SCALE GENOMIC DNA]</scope>
    <source>
        <strain evidence="2 4">NCTC13163</strain>
    </source>
</reference>
<evidence type="ECO:0000256" key="1">
    <source>
        <dbReference type="SAM" id="MobiDB-lite"/>
    </source>
</evidence>
<evidence type="ECO:0000313" key="4">
    <source>
        <dbReference type="Proteomes" id="UP000254060"/>
    </source>
</evidence>
<dbReference type="AlphaFoldDB" id="A0A377FQK2"/>
<dbReference type="Proteomes" id="UP000254060">
    <property type="component" value="Unassembled WGS sequence"/>
</dbReference>
<dbReference type="EMBL" id="UGGP01000001">
    <property type="protein sequence ID" value="STO07119.1"/>
    <property type="molecule type" value="Genomic_DNA"/>
</dbReference>